<dbReference type="CDD" id="cd01167">
    <property type="entry name" value="bac_FRK"/>
    <property type="match status" value="1"/>
</dbReference>
<evidence type="ECO:0000259" key="6">
    <source>
        <dbReference type="Pfam" id="PF00294"/>
    </source>
</evidence>
<evidence type="ECO:0000256" key="5">
    <source>
        <dbReference type="ARBA" id="ARBA00022840"/>
    </source>
</evidence>
<keyword evidence="4" id="KW-0418">Kinase</keyword>
<sequence length="307" mass="32540">MIVCCGEALIDMLPRDIVGEGMGYLPVSGGAVFNTAITLGRLGESAGFFTGLSTDLFGQQIEASLKASNVDARFCKRQDLPTTLAFVKLTDGHAEYAFYDENSAGRMITSDDLPTFEDDVSALHFGAISLIPDPCGSTYEALMTREAPSRVISFDPNIRPTFIQDEATYRKRMERMLGLADIIKVSDEDLAWLMPGAGFEDAAAKMIGSGASVVLMTKGAEGVEAITRSGKSFVPAAKATVVDTVGAGDSFNGGFLAGLNRQGLLNKQALAQISNDDLQLALRLAADVAAITVSRAGANPPWQKELA</sequence>
<keyword evidence="2" id="KW-0808">Transferase</keyword>
<dbReference type="InterPro" id="IPR002173">
    <property type="entry name" value="Carboh/pur_kinase_PfkB_CS"/>
</dbReference>
<evidence type="ECO:0000256" key="1">
    <source>
        <dbReference type="ARBA" id="ARBA00010688"/>
    </source>
</evidence>
<keyword evidence="5" id="KW-0067">ATP-binding</keyword>
<evidence type="ECO:0000256" key="2">
    <source>
        <dbReference type="ARBA" id="ARBA00022679"/>
    </source>
</evidence>
<dbReference type="PROSITE" id="PS00584">
    <property type="entry name" value="PFKB_KINASES_2"/>
    <property type="match status" value="1"/>
</dbReference>
<comment type="similarity">
    <text evidence="1">Belongs to the carbohydrate kinase PfkB family.</text>
</comment>
<protein>
    <submittedName>
        <fullName evidence="7">Fructokinase</fullName>
    </submittedName>
</protein>
<keyword evidence="3" id="KW-0547">Nucleotide-binding</keyword>
<dbReference type="PANTHER" id="PTHR43085:SF1">
    <property type="entry name" value="PSEUDOURIDINE KINASE-RELATED"/>
    <property type="match status" value="1"/>
</dbReference>
<proteinExistence type="inferred from homology"/>
<evidence type="ECO:0000313" key="7">
    <source>
        <dbReference type="EMBL" id="GLQ15828.1"/>
    </source>
</evidence>
<organism evidence="7 8">
    <name type="scientific">Maritalea porphyrae</name>
    <dbReference type="NCBI Taxonomy" id="880732"/>
    <lineage>
        <taxon>Bacteria</taxon>
        <taxon>Pseudomonadati</taxon>
        <taxon>Pseudomonadota</taxon>
        <taxon>Alphaproteobacteria</taxon>
        <taxon>Hyphomicrobiales</taxon>
        <taxon>Devosiaceae</taxon>
        <taxon>Maritalea</taxon>
    </lineage>
</organism>
<dbReference type="InterPro" id="IPR050306">
    <property type="entry name" value="PfkB_Carbo_kinase"/>
</dbReference>
<dbReference type="EMBL" id="BSNI01000001">
    <property type="protein sequence ID" value="GLQ15828.1"/>
    <property type="molecule type" value="Genomic_DNA"/>
</dbReference>
<dbReference type="InterPro" id="IPR029056">
    <property type="entry name" value="Ribokinase-like"/>
</dbReference>
<evidence type="ECO:0000313" key="8">
    <source>
        <dbReference type="Proteomes" id="UP001161405"/>
    </source>
</evidence>
<accession>A0ABQ5UKM4</accession>
<dbReference type="SUPFAM" id="SSF53613">
    <property type="entry name" value="Ribokinase-like"/>
    <property type="match status" value="1"/>
</dbReference>
<feature type="domain" description="Carbohydrate kinase PfkB" evidence="6">
    <location>
        <begin position="2"/>
        <end position="303"/>
    </location>
</feature>
<dbReference type="RefSeq" id="WP_284360885.1">
    <property type="nucleotide sequence ID" value="NZ_BSNI01000001.1"/>
</dbReference>
<dbReference type="InterPro" id="IPR011611">
    <property type="entry name" value="PfkB_dom"/>
</dbReference>
<dbReference type="Gene3D" id="3.40.1190.20">
    <property type="match status" value="1"/>
</dbReference>
<evidence type="ECO:0000256" key="4">
    <source>
        <dbReference type="ARBA" id="ARBA00022777"/>
    </source>
</evidence>
<comment type="caution">
    <text evidence="7">The sequence shown here is derived from an EMBL/GenBank/DDBJ whole genome shotgun (WGS) entry which is preliminary data.</text>
</comment>
<dbReference type="Proteomes" id="UP001161405">
    <property type="component" value="Unassembled WGS sequence"/>
</dbReference>
<name>A0ABQ5UKM4_9HYPH</name>
<reference evidence="7" key="1">
    <citation type="journal article" date="2014" name="Int. J. Syst. Evol. Microbiol.">
        <title>Complete genome of a new Firmicutes species belonging to the dominant human colonic microbiota ('Ruminococcus bicirculans') reveals two chromosomes and a selective capacity to utilize plant glucans.</title>
        <authorList>
            <consortium name="NISC Comparative Sequencing Program"/>
            <person name="Wegmann U."/>
            <person name="Louis P."/>
            <person name="Goesmann A."/>
            <person name="Henrissat B."/>
            <person name="Duncan S.H."/>
            <person name="Flint H.J."/>
        </authorList>
    </citation>
    <scope>NUCLEOTIDE SEQUENCE</scope>
    <source>
        <strain evidence="7">NBRC 107169</strain>
    </source>
</reference>
<dbReference type="PANTHER" id="PTHR43085">
    <property type="entry name" value="HEXOKINASE FAMILY MEMBER"/>
    <property type="match status" value="1"/>
</dbReference>
<reference evidence="7" key="2">
    <citation type="submission" date="2023-01" db="EMBL/GenBank/DDBJ databases">
        <title>Draft genome sequence of Maritalea porphyrae strain NBRC 107169.</title>
        <authorList>
            <person name="Sun Q."/>
            <person name="Mori K."/>
        </authorList>
    </citation>
    <scope>NUCLEOTIDE SEQUENCE</scope>
    <source>
        <strain evidence="7">NBRC 107169</strain>
    </source>
</reference>
<keyword evidence="8" id="KW-1185">Reference proteome</keyword>
<dbReference type="Pfam" id="PF00294">
    <property type="entry name" value="PfkB"/>
    <property type="match status" value="1"/>
</dbReference>
<gene>
    <name evidence="7" type="primary">frk</name>
    <name evidence="7" type="ORF">GCM10007879_00770</name>
</gene>
<evidence type="ECO:0000256" key="3">
    <source>
        <dbReference type="ARBA" id="ARBA00022741"/>
    </source>
</evidence>